<organism evidence="2 3">
    <name type="scientific">Mycobacterium phage Krypton555</name>
    <dbReference type="NCBI Taxonomy" id="2015885"/>
    <lineage>
        <taxon>Viruses</taxon>
        <taxon>Duplodnaviria</taxon>
        <taxon>Heunggongvirae</taxon>
        <taxon>Uroviricota</taxon>
        <taxon>Caudoviricetes</taxon>
        <taxon>Vilmaviridae</taxon>
        <taxon>Lclasvirinae</taxon>
        <taxon>Lumosvirus</taxon>
        <taxon>Lumosvirus krypton555</taxon>
    </lineage>
</organism>
<proteinExistence type="predicted"/>
<dbReference type="InterPro" id="IPR055616">
    <property type="entry name" value="DUF7192"/>
</dbReference>
<sequence length="337" mass="36846">MPKRRLARSWALPGVKPSSSVTAPGPLALRLLSAVSDSACALRSRRVTCHSAPHHTTPRRTTMRANQNGNHASLFFDSLTELIDFNAAGKDYRSKEMREYGNHSFYGAKDMPEAYAIARKGLPSAGLAAINFASANQHNHALKTVTFDNYMDTAGAYVDMGRYVSGEPECMVAYELAETEQVRPIITLVVSVSHNAYISADSIKRRGMAIVALVQAIVTTGAQVEVWTDDQTRASGVTCRTAVRLKTAGGLFDVSAFMYALTHDSYLRSIMFHTMHHLPARWVKAIGCPSSYGAAITGATHMEEFPEGAIYIDSLTDNRDPEACTRKVLKRLGLLSE</sequence>
<accession>A0A222ZRL2</accession>
<dbReference type="GeneID" id="63209241"/>
<feature type="domain" description="DUF7192" evidence="1">
    <location>
        <begin position="64"/>
        <end position="335"/>
    </location>
</feature>
<dbReference type="KEGG" id="vg:63209241"/>
<dbReference type="Pfam" id="PF23822">
    <property type="entry name" value="DUF7192"/>
    <property type="match status" value="1"/>
</dbReference>
<reference evidence="2 3" key="1">
    <citation type="submission" date="2017-05" db="EMBL/GenBank/DDBJ databases">
        <authorList>
            <person name="Stoner T.H."/>
            <person name="Garlena R.A."/>
            <person name="Russell D.A."/>
            <person name="Pope W.H."/>
            <person name="Jacobs-Sera D."/>
            <person name="Hatfull G.F."/>
        </authorList>
    </citation>
    <scope>NUCLEOTIDE SEQUENCE [LARGE SCALE GENOMIC DNA]</scope>
</reference>
<keyword evidence="3" id="KW-1185">Reference proteome</keyword>
<name>A0A222ZRL2_9CAUD</name>
<dbReference type="RefSeq" id="YP_010012709.1">
    <property type="nucleotide sequence ID" value="NC_053505.1"/>
</dbReference>
<protein>
    <recommendedName>
        <fullName evidence="1">DUF7192 domain-containing protein</fullName>
    </recommendedName>
</protein>
<dbReference type="Proteomes" id="UP000223247">
    <property type="component" value="Segment"/>
</dbReference>
<evidence type="ECO:0000313" key="2">
    <source>
        <dbReference type="EMBL" id="ASR87158.1"/>
    </source>
</evidence>
<evidence type="ECO:0000259" key="1">
    <source>
        <dbReference type="Pfam" id="PF23822"/>
    </source>
</evidence>
<gene>
    <name evidence="2" type="primary">134</name>
    <name evidence="2" type="ORF">KRYPTON555_134</name>
</gene>
<dbReference type="EMBL" id="MF140414">
    <property type="protein sequence ID" value="ASR87158.1"/>
    <property type="molecule type" value="Genomic_DNA"/>
</dbReference>
<evidence type="ECO:0000313" key="3">
    <source>
        <dbReference type="Proteomes" id="UP000223247"/>
    </source>
</evidence>